<proteinExistence type="predicted"/>
<dbReference type="EMBL" id="JBHFNT010000061">
    <property type="protein sequence ID" value="MFB2834326.1"/>
    <property type="molecule type" value="Genomic_DNA"/>
</dbReference>
<gene>
    <name evidence="1" type="ORF">ACE1CA_07310</name>
</gene>
<dbReference type="RefSeq" id="WP_413276763.1">
    <property type="nucleotide sequence ID" value="NZ_JBHFNT010000061.1"/>
</dbReference>
<evidence type="ECO:0000313" key="2">
    <source>
        <dbReference type="Proteomes" id="UP001576780"/>
    </source>
</evidence>
<comment type="caution">
    <text evidence="1">The sequence shown here is derived from an EMBL/GenBank/DDBJ whole genome shotgun (WGS) entry which is preliminary data.</text>
</comment>
<sequence length="54" mass="6459">MKKLPDERELLELLEMARTFEQQIREQCEQAKVIYDRCEKEIGKISESNVQKTC</sequence>
<dbReference type="Proteomes" id="UP001576780">
    <property type="component" value="Unassembled WGS sequence"/>
</dbReference>
<protein>
    <submittedName>
        <fullName evidence="1">Uncharacterized protein</fullName>
    </submittedName>
</protein>
<reference evidence="1 2" key="1">
    <citation type="submission" date="2024-09" db="EMBL/GenBank/DDBJ databases">
        <title>Floridaenema gen nov. (Aerosakkonemataceae, Aerosakkonematales ord. nov., Cyanobacteria) from benthic tropical and subtropical fresh waters, with the description of four new species.</title>
        <authorList>
            <person name="Moretto J.A."/>
            <person name="Berthold D.E."/>
            <person name="Lefler F.W."/>
            <person name="Huang I.-S."/>
            <person name="Laughinghouse H. IV."/>
        </authorList>
    </citation>
    <scope>NUCLEOTIDE SEQUENCE [LARGE SCALE GENOMIC DNA]</scope>
    <source>
        <strain evidence="1 2">BLCC-F167</strain>
    </source>
</reference>
<name>A0ABV4WH83_9CYAN</name>
<evidence type="ECO:0000313" key="1">
    <source>
        <dbReference type="EMBL" id="MFB2834326.1"/>
    </source>
</evidence>
<accession>A0ABV4WH83</accession>
<keyword evidence="2" id="KW-1185">Reference proteome</keyword>
<organism evidence="1 2">
    <name type="scientific">Floridaenema evergladense BLCC-F167</name>
    <dbReference type="NCBI Taxonomy" id="3153639"/>
    <lineage>
        <taxon>Bacteria</taxon>
        <taxon>Bacillati</taxon>
        <taxon>Cyanobacteriota</taxon>
        <taxon>Cyanophyceae</taxon>
        <taxon>Oscillatoriophycideae</taxon>
        <taxon>Aerosakkonematales</taxon>
        <taxon>Aerosakkonemataceae</taxon>
        <taxon>Floridanema</taxon>
        <taxon>Floridanema evergladense</taxon>
    </lineage>
</organism>